<feature type="binding site" evidence="7">
    <location>
        <position position="130"/>
    </location>
    <ligand>
        <name>Zn(2+)</name>
        <dbReference type="ChEBI" id="CHEBI:29105"/>
        <label>2</label>
    </ligand>
</feature>
<dbReference type="GO" id="GO:0016813">
    <property type="term" value="F:hydrolase activity, acting on carbon-nitrogen (but not peptide) bonds, in linear amidines"/>
    <property type="evidence" value="ECO:0007669"/>
    <property type="project" value="InterPro"/>
</dbReference>
<keyword evidence="4 7" id="KW-0479">Metal-binding</keyword>
<comment type="subunit">
    <text evidence="3">Homodimer.</text>
</comment>
<dbReference type="NCBIfam" id="TIGR01879">
    <property type="entry name" value="hydantase"/>
    <property type="match status" value="1"/>
</dbReference>
<dbReference type="Gene3D" id="3.30.70.360">
    <property type="match status" value="1"/>
</dbReference>
<dbReference type="Proteomes" id="UP000585050">
    <property type="component" value="Unassembled WGS sequence"/>
</dbReference>
<keyword evidence="11" id="KW-1185">Reference proteome</keyword>
<reference evidence="10 11" key="1">
    <citation type="submission" date="2020-04" db="EMBL/GenBank/DDBJ databases">
        <title>Flammeovirga sp. SR4, a novel species isolated from seawater.</title>
        <authorList>
            <person name="Wang X."/>
        </authorList>
    </citation>
    <scope>NUCLEOTIDE SEQUENCE [LARGE SCALE GENOMIC DNA]</scope>
    <source>
        <strain evidence="10 11">SR4</strain>
    </source>
</reference>
<dbReference type="PANTHER" id="PTHR32494:SF19">
    <property type="entry name" value="ALLANTOATE DEIMINASE-RELATED"/>
    <property type="match status" value="1"/>
</dbReference>
<feature type="binding site" evidence="7">
    <location>
        <position position="384"/>
    </location>
    <ligand>
        <name>Zn(2+)</name>
        <dbReference type="ChEBI" id="CHEBI:29105"/>
        <label>2</label>
    </ligand>
</feature>
<feature type="binding site" evidence="8">
    <location>
        <position position="218"/>
    </location>
    <ligand>
        <name>allantoate</name>
        <dbReference type="ChEBI" id="CHEBI:17536"/>
    </ligand>
</feature>
<dbReference type="Pfam" id="PF01546">
    <property type="entry name" value="Peptidase_M20"/>
    <property type="match status" value="1"/>
</dbReference>
<accession>A0A7X8SNQ6</accession>
<organism evidence="10 11">
    <name type="scientific">Flammeovirga agarivorans</name>
    <dbReference type="NCBI Taxonomy" id="2726742"/>
    <lineage>
        <taxon>Bacteria</taxon>
        <taxon>Pseudomonadati</taxon>
        <taxon>Bacteroidota</taxon>
        <taxon>Cytophagia</taxon>
        <taxon>Cytophagales</taxon>
        <taxon>Flammeovirgaceae</taxon>
        <taxon>Flammeovirga</taxon>
    </lineage>
</organism>
<evidence type="ECO:0000256" key="4">
    <source>
        <dbReference type="ARBA" id="ARBA00022723"/>
    </source>
</evidence>
<feature type="binding site" evidence="7">
    <location>
        <position position="95"/>
    </location>
    <ligand>
        <name>Zn(2+)</name>
        <dbReference type="ChEBI" id="CHEBI:29105"/>
        <label>1</label>
    </ligand>
</feature>
<dbReference type="InterPro" id="IPR036264">
    <property type="entry name" value="Bact_exopeptidase_dim_dom"/>
</dbReference>
<evidence type="ECO:0000256" key="2">
    <source>
        <dbReference type="ARBA" id="ARBA00006153"/>
    </source>
</evidence>
<feature type="binding site" evidence="7">
    <location>
        <position position="193"/>
    </location>
    <ligand>
        <name>Zn(2+)</name>
        <dbReference type="ChEBI" id="CHEBI:29105"/>
        <label>1</label>
    </ligand>
</feature>
<keyword evidence="7" id="KW-0862">Zinc</keyword>
<dbReference type="InterPro" id="IPR002933">
    <property type="entry name" value="Peptidase_M20"/>
</dbReference>
<dbReference type="PIRSF" id="PIRSF001235">
    <property type="entry name" value="Amidase_carbamoylase"/>
    <property type="match status" value="1"/>
</dbReference>
<proteinExistence type="inferred from homology"/>
<gene>
    <name evidence="10" type="ORF">HGP29_20440</name>
</gene>
<evidence type="ECO:0000313" key="11">
    <source>
        <dbReference type="Proteomes" id="UP000585050"/>
    </source>
</evidence>
<comment type="cofactor">
    <cofactor evidence="7">
        <name>Zn(2+)</name>
        <dbReference type="ChEBI" id="CHEBI:29105"/>
    </cofactor>
    <text evidence="7">Binds 2 Zn(2+) ions per subunit.</text>
</comment>
<evidence type="ECO:0000259" key="9">
    <source>
        <dbReference type="Pfam" id="PF07687"/>
    </source>
</evidence>
<dbReference type="SUPFAM" id="SSF55031">
    <property type="entry name" value="Bacterial exopeptidase dimerisation domain"/>
    <property type="match status" value="1"/>
</dbReference>
<keyword evidence="5 10" id="KW-0378">Hydrolase</keyword>
<protein>
    <submittedName>
        <fullName evidence="10">M20 family metallo-hydrolase</fullName>
    </submittedName>
</protein>
<dbReference type="InterPro" id="IPR010158">
    <property type="entry name" value="Amidase_Cbmase"/>
</dbReference>
<dbReference type="EMBL" id="JABAIL010000007">
    <property type="protein sequence ID" value="NLR93579.1"/>
    <property type="molecule type" value="Genomic_DNA"/>
</dbReference>
<comment type="cofactor">
    <cofactor evidence="1">
        <name>Mn(2+)</name>
        <dbReference type="ChEBI" id="CHEBI:29035"/>
    </cofactor>
</comment>
<evidence type="ECO:0000256" key="8">
    <source>
        <dbReference type="PIRSR" id="PIRSR001235-2"/>
    </source>
</evidence>
<feature type="domain" description="Peptidase M20 dimerisation" evidence="9">
    <location>
        <begin position="212"/>
        <end position="312"/>
    </location>
</feature>
<comment type="caution">
    <text evidence="10">The sequence shown here is derived from an EMBL/GenBank/DDBJ whole genome shotgun (WGS) entry which is preliminary data.</text>
</comment>
<comment type="similarity">
    <text evidence="2">Belongs to the peptidase M20 family.</text>
</comment>
<evidence type="ECO:0000313" key="10">
    <source>
        <dbReference type="EMBL" id="NLR93579.1"/>
    </source>
</evidence>
<dbReference type="PANTHER" id="PTHR32494">
    <property type="entry name" value="ALLANTOATE DEIMINASE-RELATED"/>
    <property type="match status" value="1"/>
</dbReference>
<dbReference type="AlphaFoldDB" id="A0A7X8SNQ6"/>
<name>A0A7X8SNQ6_9BACT</name>
<sequence>MSIKLLMQLGKETYQVLEELSKYSKEGPGVTRLYLTEEHKAAYSYLEKLMTDIGLTVEVDNIGNMIGTYTSPEKTNKTIVLGSHQDTVRNGGKYDGAMGVILPLIALKHCIQNNIPLKYNVKIASFGDEEGVRFATTYLGSKVLAGTFTSDLLDRKSEYGNTLKEELISFGLDPNKIPEDKLTDDIVGYLEVHIEQGPVLQHKNLAVGVVNAIQGSHRYTININGMAGHAGTIPMPLRKDAGVGASESMVELTRYLETIENIVATFGIVEFLPGSINVIPGEANFTMDIRSLDEKLIKDTVTKFDQILRDVCNKRGLTYTLTNTNEAPPTTCSDTIIKQLETSVANVGSDVFTFPSGAGHDAQEMKNITDMGMLFVRCKDGISHNPLESVTENDLDIAAKVVVDFLKNYQV</sequence>
<dbReference type="Pfam" id="PF07687">
    <property type="entry name" value="M20_dimer"/>
    <property type="match status" value="1"/>
</dbReference>
<dbReference type="GO" id="GO:0046872">
    <property type="term" value="F:metal ion binding"/>
    <property type="evidence" value="ECO:0007669"/>
    <property type="project" value="UniProtKB-KW"/>
</dbReference>
<dbReference type="SUPFAM" id="SSF53187">
    <property type="entry name" value="Zn-dependent exopeptidases"/>
    <property type="match status" value="1"/>
</dbReference>
<feature type="binding site" evidence="8">
    <location>
        <position position="290"/>
    </location>
    <ligand>
        <name>allantoate</name>
        <dbReference type="ChEBI" id="CHEBI:17536"/>
    </ligand>
</feature>
<feature type="binding site" evidence="7">
    <location>
        <position position="95"/>
    </location>
    <ligand>
        <name>Zn(2+)</name>
        <dbReference type="ChEBI" id="CHEBI:29105"/>
        <label>2</label>
    </ligand>
</feature>
<evidence type="ECO:0000256" key="1">
    <source>
        <dbReference type="ARBA" id="ARBA00001936"/>
    </source>
</evidence>
<feature type="binding site" evidence="8">
    <location>
        <position position="277"/>
    </location>
    <ligand>
        <name>allantoate</name>
        <dbReference type="ChEBI" id="CHEBI:17536"/>
    </ligand>
</feature>
<keyword evidence="6" id="KW-0464">Manganese</keyword>
<dbReference type="InterPro" id="IPR011650">
    <property type="entry name" value="Peptidase_M20_dimer"/>
</dbReference>
<evidence type="ECO:0000256" key="5">
    <source>
        <dbReference type="ARBA" id="ARBA00022801"/>
    </source>
</evidence>
<dbReference type="CDD" id="cd03884">
    <property type="entry name" value="M20_bAS"/>
    <property type="match status" value="1"/>
</dbReference>
<evidence type="ECO:0000256" key="3">
    <source>
        <dbReference type="ARBA" id="ARBA00011738"/>
    </source>
</evidence>
<feature type="binding site" evidence="7">
    <location>
        <position position="84"/>
    </location>
    <ligand>
        <name>Zn(2+)</name>
        <dbReference type="ChEBI" id="CHEBI:29105"/>
        <label>1</label>
    </ligand>
</feature>
<evidence type="ECO:0000256" key="6">
    <source>
        <dbReference type="ARBA" id="ARBA00023211"/>
    </source>
</evidence>
<evidence type="ECO:0000256" key="7">
    <source>
        <dbReference type="PIRSR" id="PIRSR001235-1"/>
    </source>
</evidence>
<dbReference type="Gene3D" id="3.40.630.10">
    <property type="entry name" value="Zn peptidases"/>
    <property type="match status" value="1"/>
</dbReference>